<dbReference type="AlphaFoldDB" id="A0A1E5L7B9"/>
<evidence type="ECO:0000313" key="3">
    <source>
        <dbReference type="Proteomes" id="UP000095255"/>
    </source>
</evidence>
<dbReference type="Gene3D" id="3.30.457.10">
    <property type="entry name" value="Copper amine oxidase-like, N-terminal domain"/>
    <property type="match status" value="2"/>
</dbReference>
<sequence>MIRKIGLLLLIVFLLPSIVFGSSKATFTVGVGKYDVNGAVRYDAAPFIKDNRMFLPVRYVAYSVGLGDNSIHWDQETKTAFLMGDSIVAIPVGRDYIVKGTQVIKIDSPAVITFGRTMLPIRAVSEAFGVKVEWDSARKQAIVFN</sequence>
<dbReference type="InterPro" id="IPR012854">
    <property type="entry name" value="Cu_amine_oxidase-like_N"/>
</dbReference>
<dbReference type="InterPro" id="IPR036582">
    <property type="entry name" value="Mao_N_sf"/>
</dbReference>
<dbReference type="SUPFAM" id="SSF55383">
    <property type="entry name" value="Copper amine oxidase, domain N"/>
    <property type="match status" value="1"/>
</dbReference>
<proteinExistence type="predicted"/>
<protein>
    <recommendedName>
        <fullName evidence="1">Copper amine oxidase-like N-terminal domain-containing protein</fullName>
    </recommendedName>
</protein>
<comment type="caution">
    <text evidence="2">The sequence shown here is derived from an EMBL/GenBank/DDBJ whole genome shotgun (WGS) entry which is preliminary data.</text>
</comment>
<accession>A0A1E5L7B9</accession>
<dbReference type="EMBL" id="MJAT01000009">
    <property type="protein sequence ID" value="OEH86016.1"/>
    <property type="molecule type" value="Genomic_DNA"/>
</dbReference>
<dbReference type="Proteomes" id="UP000095255">
    <property type="component" value="Unassembled WGS sequence"/>
</dbReference>
<name>A0A1E5L7B9_9FIRM</name>
<evidence type="ECO:0000259" key="1">
    <source>
        <dbReference type="Pfam" id="PF07833"/>
    </source>
</evidence>
<keyword evidence="3" id="KW-1185">Reference proteome</keyword>
<reference evidence="2 3" key="1">
    <citation type="submission" date="2016-09" db="EMBL/GenBank/DDBJ databases">
        <title>Desulfuribacillus arsenicus sp. nov., an obligately anaerobic, dissimilatory arsenic- and antimonate-reducing bacterium isolated from anoxic sediments.</title>
        <authorList>
            <person name="Abin C.A."/>
            <person name="Hollibaugh J.T."/>
        </authorList>
    </citation>
    <scope>NUCLEOTIDE SEQUENCE [LARGE SCALE GENOMIC DNA]</scope>
    <source>
        <strain evidence="2 3">MLFW-2</strain>
    </source>
</reference>
<dbReference type="RefSeq" id="WP_069701617.1">
    <property type="nucleotide sequence ID" value="NZ_MJAT01000009.1"/>
</dbReference>
<dbReference type="Pfam" id="PF07833">
    <property type="entry name" value="Cu_amine_oxidN1"/>
    <property type="match status" value="1"/>
</dbReference>
<dbReference type="STRING" id="1390249.BHU72_14785"/>
<feature type="domain" description="Copper amine oxidase-like N-terminal" evidence="1">
    <location>
        <begin position="39"/>
        <end position="142"/>
    </location>
</feature>
<organism evidence="2 3">
    <name type="scientific">Desulfuribacillus stibiiarsenatis</name>
    <dbReference type="NCBI Taxonomy" id="1390249"/>
    <lineage>
        <taxon>Bacteria</taxon>
        <taxon>Bacillati</taxon>
        <taxon>Bacillota</taxon>
        <taxon>Desulfuribacillia</taxon>
        <taxon>Desulfuribacillales</taxon>
        <taxon>Desulfuribacillaceae</taxon>
        <taxon>Desulfuribacillus</taxon>
    </lineage>
</organism>
<gene>
    <name evidence="2" type="ORF">BHU72_14785</name>
</gene>
<evidence type="ECO:0000313" key="2">
    <source>
        <dbReference type="EMBL" id="OEH86016.1"/>
    </source>
</evidence>